<keyword evidence="3 8" id="KW-0812">Transmembrane</keyword>
<evidence type="ECO:0000313" key="10">
    <source>
        <dbReference type="Proteomes" id="UP001595625"/>
    </source>
</evidence>
<comment type="caution">
    <text evidence="9">The sequence shown here is derived from an EMBL/GenBank/DDBJ whole genome shotgun (WGS) entry which is preliminary data.</text>
</comment>
<evidence type="ECO:0000256" key="6">
    <source>
        <dbReference type="ARBA" id="ARBA00022989"/>
    </source>
</evidence>
<dbReference type="EMBL" id="JBHRUJ010000014">
    <property type="protein sequence ID" value="MFC3210922.1"/>
    <property type="molecule type" value="Genomic_DNA"/>
</dbReference>
<dbReference type="Proteomes" id="UP001595625">
    <property type="component" value="Unassembled WGS sequence"/>
</dbReference>
<sequence>MKLLKISAVMMAISLLIKVSGLFREVVIGKYFGVSAVLDQYVLASLFPIILASSLASSINIVGIKHISKAGEAKKQSTELFNSLIFLSLILSSAALITGLILYASDAVSMPVFLLFLIMLPSVTFFVFNGYFKSLLHYHNRFYLSNFVALPYNLFIILFAILFNWSDQHIYFLAAGTALGVLFQTLWLYAAARKHGLFQIAGFRIKGNNTLAILRLVPFVVAGSIILPVNLVIDRVLATYYGEGSISLINYANNLIAIPLGLIITNIFSVYFPLLARLIQRRKNRTITKIISKSYKYLLYLSVAMLFALPFVEPVLRLLFYRGEFRAEEIQQLAKIVIYYFPLVIGMCLYEIISRIFYMKGDKKSIYLLILLITFANLIFSFFFSVFLNIYGLPLGTGLAFLLVSWLFLNHYKKASAV</sequence>
<evidence type="ECO:0000256" key="3">
    <source>
        <dbReference type="ARBA" id="ARBA00022692"/>
    </source>
</evidence>
<accession>A0ABV7KNA3</accession>
<dbReference type="Pfam" id="PF03023">
    <property type="entry name" value="MurJ"/>
    <property type="match status" value="1"/>
</dbReference>
<feature type="transmembrane region" description="Helical" evidence="8">
    <location>
        <begin position="40"/>
        <end position="63"/>
    </location>
</feature>
<feature type="transmembrane region" description="Helical" evidence="8">
    <location>
        <begin position="84"/>
        <end position="104"/>
    </location>
</feature>
<evidence type="ECO:0000256" key="5">
    <source>
        <dbReference type="ARBA" id="ARBA00022984"/>
    </source>
</evidence>
<evidence type="ECO:0000313" key="9">
    <source>
        <dbReference type="EMBL" id="MFC3210922.1"/>
    </source>
</evidence>
<gene>
    <name evidence="9" type="primary">murJ</name>
    <name evidence="9" type="ORF">ACFOEJ_07570</name>
</gene>
<feature type="transmembrane region" description="Helical" evidence="8">
    <location>
        <begin position="297"/>
        <end position="316"/>
    </location>
</feature>
<keyword evidence="7 8" id="KW-0472">Membrane</keyword>
<keyword evidence="4" id="KW-0133">Cell shape</keyword>
<dbReference type="InterPro" id="IPR004268">
    <property type="entry name" value="MurJ"/>
</dbReference>
<evidence type="ECO:0000256" key="8">
    <source>
        <dbReference type="SAM" id="Phobius"/>
    </source>
</evidence>
<dbReference type="PRINTS" id="PR01806">
    <property type="entry name" value="VIRFACTRMVIN"/>
</dbReference>
<evidence type="ECO:0000256" key="4">
    <source>
        <dbReference type="ARBA" id="ARBA00022960"/>
    </source>
</evidence>
<dbReference type="RefSeq" id="WP_117314138.1">
    <property type="nucleotide sequence ID" value="NZ_JBHRUJ010000014.1"/>
</dbReference>
<keyword evidence="10" id="KW-1185">Reference proteome</keyword>
<dbReference type="PANTHER" id="PTHR47019:SF1">
    <property type="entry name" value="LIPID II FLIPPASE MURJ"/>
    <property type="match status" value="1"/>
</dbReference>
<organism evidence="9 10">
    <name type="scientific">Planomicrobium okeanokoites</name>
    <name type="common">Planococcus okeanokoites</name>
    <name type="synonym">Flavobacterium okeanokoites</name>
    <dbReference type="NCBI Taxonomy" id="244"/>
    <lineage>
        <taxon>Bacteria</taxon>
        <taxon>Bacillati</taxon>
        <taxon>Bacillota</taxon>
        <taxon>Bacilli</taxon>
        <taxon>Bacillales</taxon>
        <taxon>Caryophanaceae</taxon>
        <taxon>Planomicrobium</taxon>
    </lineage>
</organism>
<proteinExistence type="predicted"/>
<feature type="transmembrane region" description="Helical" evidence="8">
    <location>
        <begin position="143"/>
        <end position="163"/>
    </location>
</feature>
<dbReference type="PANTHER" id="PTHR47019">
    <property type="entry name" value="LIPID II FLIPPASE MURJ"/>
    <property type="match status" value="1"/>
</dbReference>
<keyword evidence="2" id="KW-1003">Cell membrane</keyword>
<feature type="transmembrane region" description="Helical" evidence="8">
    <location>
        <begin position="390"/>
        <end position="409"/>
    </location>
</feature>
<dbReference type="InterPro" id="IPR051050">
    <property type="entry name" value="Lipid_II_flippase_MurJ/MviN"/>
</dbReference>
<comment type="subcellular location">
    <subcellularLocation>
        <location evidence="1">Cell membrane</location>
        <topology evidence="1">Multi-pass membrane protein</topology>
    </subcellularLocation>
</comment>
<feature type="transmembrane region" description="Helical" evidence="8">
    <location>
        <begin position="212"/>
        <end position="233"/>
    </location>
</feature>
<evidence type="ECO:0000256" key="2">
    <source>
        <dbReference type="ARBA" id="ARBA00022475"/>
    </source>
</evidence>
<feature type="transmembrane region" description="Helical" evidence="8">
    <location>
        <begin position="253"/>
        <end position="276"/>
    </location>
</feature>
<evidence type="ECO:0000256" key="7">
    <source>
        <dbReference type="ARBA" id="ARBA00023136"/>
    </source>
</evidence>
<feature type="transmembrane region" description="Helical" evidence="8">
    <location>
        <begin position="110"/>
        <end position="131"/>
    </location>
</feature>
<keyword evidence="5" id="KW-0573">Peptidoglycan synthesis</keyword>
<protein>
    <submittedName>
        <fullName evidence="9">Murein biosynthesis integral membrane protein MurJ</fullName>
    </submittedName>
</protein>
<feature type="transmembrane region" description="Helical" evidence="8">
    <location>
        <begin position="365"/>
        <end position="384"/>
    </location>
</feature>
<name>A0ABV7KNA3_PLAOK</name>
<evidence type="ECO:0000256" key="1">
    <source>
        <dbReference type="ARBA" id="ARBA00004651"/>
    </source>
</evidence>
<feature type="transmembrane region" description="Helical" evidence="8">
    <location>
        <begin position="336"/>
        <end position="353"/>
    </location>
</feature>
<keyword evidence="6 8" id="KW-1133">Transmembrane helix</keyword>
<reference evidence="10" key="1">
    <citation type="journal article" date="2019" name="Int. J. Syst. Evol. Microbiol.">
        <title>The Global Catalogue of Microorganisms (GCM) 10K type strain sequencing project: providing services to taxonomists for standard genome sequencing and annotation.</title>
        <authorList>
            <consortium name="The Broad Institute Genomics Platform"/>
            <consortium name="The Broad Institute Genome Sequencing Center for Infectious Disease"/>
            <person name="Wu L."/>
            <person name="Ma J."/>
        </authorList>
    </citation>
    <scope>NUCLEOTIDE SEQUENCE [LARGE SCALE GENOMIC DNA]</scope>
    <source>
        <strain evidence="10">CCM 320</strain>
    </source>
</reference>
<feature type="transmembrane region" description="Helical" evidence="8">
    <location>
        <begin position="169"/>
        <end position="191"/>
    </location>
</feature>